<dbReference type="FunFam" id="3.10.110.10:FF:000031">
    <property type="entry name" value="Ubiquitin-conjugating enzyme E2 22"/>
    <property type="match status" value="1"/>
</dbReference>
<feature type="active site" description="Glycyl thioester intermediate" evidence="6">
    <location>
        <position position="92"/>
    </location>
</feature>
<accession>A0A9P6NB31</accession>
<organism evidence="9 10">
    <name type="scientific">Cronartium quercuum f. sp. fusiforme G11</name>
    <dbReference type="NCBI Taxonomy" id="708437"/>
    <lineage>
        <taxon>Eukaryota</taxon>
        <taxon>Fungi</taxon>
        <taxon>Dikarya</taxon>
        <taxon>Basidiomycota</taxon>
        <taxon>Pucciniomycotina</taxon>
        <taxon>Pucciniomycetes</taxon>
        <taxon>Pucciniales</taxon>
        <taxon>Coleosporiaceae</taxon>
        <taxon>Cronartium</taxon>
    </lineage>
</organism>
<keyword evidence="5 7" id="KW-0067">ATP-binding</keyword>
<dbReference type="CDD" id="cd23804">
    <property type="entry name" value="UBCc_UBE2S"/>
    <property type="match status" value="1"/>
</dbReference>
<dbReference type="InterPro" id="IPR016135">
    <property type="entry name" value="UBQ-conjugating_enzyme/RWD"/>
</dbReference>
<proteinExistence type="inferred from homology"/>
<dbReference type="InterPro" id="IPR023313">
    <property type="entry name" value="UBQ-conjugating_AS"/>
</dbReference>
<dbReference type="GO" id="GO:0061631">
    <property type="term" value="F:ubiquitin conjugating enzyme activity"/>
    <property type="evidence" value="ECO:0007669"/>
    <property type="project" value="UniProtKB-EC"/>
</dbReference>
<keyword evidence="10" id="KW-1185">Reference proteome</keyword>
<dbReference type="Pfam" id="PF00179">
    <property type="entry name" value="UQ_con"/>
    <property type="match status" value="1"/>
</dbReference>
<dbReference type="PANTHER" id="PTHR24067">
    <property type="entry name" value="UBIQUITIN-CONJUGATING ENZYME E2"/>
    <property type="match status" value="1"/>
</dbReference>
<evidence type="ECO:0000313" key="10">
    <source>
        <dbReference type="Proteomes" id="UP000886653"/>
    </source>
</evidence>
<gene>
    <name evidence="9" type="ORF">CROQUDRAFT_187764</name>
</gene>
<keyword evidence="2" id="KW-0808">Transferase</keyword>
<evidence type="ECO:0000256" key="2">
    <source>
        <dbReference type="ARBA" id="ARBA00022679"/>
    </source>
</evidence>
<evidence type="ECO:0000256" key="3">
    <source>
        <dbReference type="ARBA" id="ARBA00022741"/>
    </source>
</evidence>
<sequence length="188" mass="21290">MADSLAPRVIKRINKEFNALRSQPPEGVRVIVNEDDITDVKVWIRGPAETPYADGYFKIAFAFGPEYPTAPPRCTFSTKIFHPNVGPRGEICVNTLKKDWTSQHTLTEIVTVVKCLLIYPNPESALDEEAGRLLLEKYDEYFERAKMWTDIHGRKANPPAEFKISGATDRADPRYVALDSTQCVLRFS</sequence>
<dbReference type="InterPro" id="IPR000608">
    <property type="entry name" value="UBC"/>
</dbReference>
<dbReference type="EC" id="2.3.2.23" evidence="1"/>
<comment type="similarity">
    <text evidence="7">Belongs to the ubiquitin-conjugating enzyme family.</text>
</comment>
<dbReference type="OrthoDB" id="10069349at2759"/>
<evidence type="ECO:0000256" key="1">
    <source>
        <dbReference type="ARBA" id="ARBA00012486"/>
    </source>
</evidence>
<dbReference type="PROSITE" id="PS00183">
    <property type="entry name" value="UBC_1"/>
    <property type="match status" value="1"/>
</dbReference>
<evidence type="ECO:0000256" key="5">
    <source>
        <dbReference type="ARBA" id="ARBA00022840"/>
    </source>
</evidence>
<evidence type="ECO:0000313" key="9">
    <source>
        <dbReference type="EMBL" id="KAG0143310.1"/>
    </source>
</evidence>
<dbReference type="SUPFAM" id="SSF54495">
    <property type="entry name" value="UBC-like"/>
    <property type="match status" value="1"/>
</dbReference>
<evidence type="ECO:0000256" key="7">
    <source>
        <dbReference type="RuleBase" id="RU362109"/>
    </source>
</evidence>
<dbReference type="PROSITE" id="PS50127">
    <property type="entry name" value="UBC_2"/>
    <property type="match status" value="1"/>
</dbReference>
<dbReference type="AlphaFoldDB" id="A0A9P6NB31"/>
<dbReference type="InterPro" id="IPR050113">
    <property type="entry name" value="Ub_conjugating_enzyme"/>
</dbReference>
<evidence type="ECO:0000256" key="6">
    <source>
        <dbReference type="PROSITE-ProRule" id="PRU10133"/>
    </source>
</evidence>
<dbReference type="Proteomes" id="UP000886653">
    <property type="component" value="Unassembled WGS sequence"/>
</dbReference>
<dbReference type="EMBL" id="MU167322">
    <property type="protein sequence ID" value="KAG0143310.1"/>
    <property type="molecule type" value="Genomic_DNA"/>
</dbReference>
<keyword evidence="4 7" id="KW-0833">Ubl conjugation pathway</keyword>
<comment type="caution">
    <text evidence="9">The sequence shown here is derived from an EMBL/GenBank/DDBJ whole genome shotgun (WGS) entry which is preliminary data.</text>
</comment>
<reference evidence="9" key="1">
    <citation type="submission" date="2013-11" db="EMBL/GenBank/DDBJ databases">
        <title>Genome sequence of the fusiform rust pathogen reveals effectors for host alternation and coevolution with pine.</title>
        <authorList>
            <consortium name="DOE Joint Genome Institute"/>
            <person name="Smith K."/>
            <person name="Pendleton A."/>
            <person name="Kubisiak T."/>
            <person name="Anderson C."/>
            <person name="Salamov A."/>
            <person name="Aerts A."/>
            <person name="Riley R."/>
            <person name="Clum A."/>
            <person name="Lindquist E."/>
            <person name="Ence D."/>
            <person name="Campbell M."/>
            <person name="Kronenberg Z."/>
            <person name="Feau N."/>
            <person name="Dhillon B."/>
            <person name="Hamelin R."/>
            <person name="Burleigh J."/>
            <person name="Smith J."/>
            <person name="Yandell M."/>
            <person name="Nelson C."/>
            <person name="Grigoriev I."/>
            <person name="Davis J."/>
        </authorList>
    </citation>
    <scope>NUCLEOTIDE SEQUENCE</scope>
    <source>
        <strain evidence="9">G11</strain>
    </source>
</reference>
<dbReference type="GO" id="GO:0005524">
    <property type="term" value="F:ATP binding"/>
    <property type="evidence" value="ECO:0007669"/>
    <property type="project" value="UniProtKB-UniRule"/>
</dbReference>
<feature type="domain" description="UBC core" evidence="8">
    <location>
        <begin position="8"/>
        <end position="154"/>
    </location>
</feature>
<evidence type="ECO:0000259" key="8">
    <source>
        <dbReference type="PROSITE" id="PS50127"/>
    </source>
</evidence>
<dbReference type="SMART" id="SM00212">
    <property type="entry name" value="UBCc"/>
    <property type="match status" value="1"/>
</dbReference>
<evidence type="ECO:0000256" key="4">
    <source>
        <dbReference type="ARBA" id="ARBA00022786"/>
    </source>
</evidence>
<keyword evidence="3 7" id="KW-0547">Nucleotide-binding</keyword>
<protein>
    <recommendedName>
        <fullName evidence="1">E2 ubiquitin-conjugating enzyme</fullName>
        <ecNumber evidence="1">2.3.2.23</ecNumber>
    </recommendedName>
</protein>
<dbReference type="Gene3D" id="3.10.110.10">
    <property type="entry name" value="Ubiquitin Conjugating Enzyme"/>
    <property type="match status" value="1"/>
</dbReference>
<name>A0A9P6NB31_9BASI</name>